<protein>
    <submittedName>
        <fullName evidence="1">Uncharacterized protein</fullName>
    </submittedName>
</protein>
<name>A0ABV9N4S2_9FLAO</name>
<dbReference type="EMBL" id="JBHSGP010000008">
    <property type="protein sequence ID" value="MFC4721578.1"/>
    <property type="molecule type" value="Genomic_DNA"/>
</dbReference>
<dbReference type="Proteomes" id="UP001595953">
    <property type="component" value="Unassembled WGS sequence"/>
</dbReference>
<dbReference type="RefSeq" id="WP_387961360.1">
    <property type="nucleotide sequence ID" value="NZ_JBHSGP010000008.1"/>
</dbReference>
<organism evidence="1 2">
    <name type="scientific">Geojedonia litorea</name>
    <dbReference type="NCBI Taxonomy" id="1268269"/>
    <lineage>
        <taxon>Bacteria</taxon>
        <taxon>Pseudomonadati</taxon>
        <taxon>Bacteroidota</taxon>
        <taxon>Flavobacteriia</taxon>
        <taxon>Flavobacteriales</taxon>
        <taxon>Flavobacteriaceae</taxon>
        <taxon>Geojedonia</taxon>
    </lineage>
</organism>
<keyword evidence="2" id="KW-1185">Reference proteome</keyword>
<evidence type="ECO:0000313" key="2">
    <source>
        <dbReference type="Proteomes" id="UP001595953"/>
    </source>
</evidence>
<comment type="caution">
    <text evidence="1">The sequence shown here is derived from an EMBL/GenBank/DDBJ whole genome shotgun (WGS) entry which is preliminary data.</text>
</comment>
<gene>
    <name evidence="1" type="ORF">ACFO5O_04560</name>
</gene>
<reference evidence="2" key="1">
    <citation type="journal article" date="2019" name="Int. J. Syst. Evol. Microbiol.">
        <title>The Global Catalogue of Microorganisms (GCM) 10K type strain sequencing project: providing services to taxonomists for standard genome sequencing and annotation.</title>
        <authorList>
            <consortium name="The Broad Institute Genomics Platform"/>
            <consortium name="The Broad Institute Genome Sequencing Center for Infectious Disease"/>
            <person name="Wu L."/>
            <person name="Ma J."/>
        </authorList>
    </citation>
    <scope>NUCLEOTIDE SEQUENCE [LARGE SCALE GENOMIC DNA]</scope>
    <source>
        <strain evidence="2">CCUG 63682</strain>
    </source>
</reference>
<accession>A0ABV9N4S2</accession>
<sequence length="57" mass="6970">MHWFNASQLEFYVNTSAIGKLFIRYNFITELEDWDNNYSQFQFGYSFYLLKQNGKIK</sequence>
<evidence type="ECO:0000313" key="1">
    <source>
        <dbReference type="EMBL" id="MFC4721578.1"/>
    </source>
</evidence>
<proteinExistence type="predicted"/>